<reference evidence="3 5" key="2">
    <citation type="journal article" date="2019" name="Appl. Microbiol. Biotechnol.">
        <title>Uncovering carbohydrate metabolism through a genotype-phenotype association study of 56 lactic acid bacteria genomes.</title>
        <authorList>
            <person name="Buron-Moles G."/>
            <person name="Chailyan A."/>
            <person name="Dolejs I."/>
            <person name="Forster J."/>
            <person name="Miks M.H."/>
        </authorList>
    </citation>
    <scope>NUCLEOTIDE SEQUENCE [LARGE SCALE GENOMIC DNA]</scope>
    <source>
        <strain evidence="3 5">DSM 10551</strain>
    </source>
</reference>
<accession>A0A224VHQ4</accession>
<keyword evidence="1" id="KW-0732">Signal</keyword>
<name>A0A224VHQ4_9LACO</name>
<organism evidence="2 4">
    <name type="scientific">Lentilactobacillus parakefiri</name>
    <dbReference type="NCBI Taxonomy" id="152332"/>
    <lineage>
        <taxon>Bacteria</taxon>
        <taxon>Bacillati</taxon>
        <taxon>Bacillota</taxon>
        <taxon>Bacilli</taxon>
        <taxon>Lactobacillales</taxon>
        <taxon>Lactobacillaceae</taxon>
        <taxon>Lentilactobacillus</taxon>
    </lineage>
</organism>
<dbReference type="Proteomes" id="UP000294668">
    <property type="component" value="Unassembled WGS sequence"/>
</dbReference>
<proteinExistence type="predicted"/>
<evidence type="ECO:0000313" key="3">
    <source>
        <dbReference type="EMBL" id="TDG91688.1"/>
    </source>
</evidence>
<dbReference type="AlphaFoldDB" id="A0A224VHQ4"/>
<dbReference type="EMBL" id="PUFL01000052">
    <property type="protein sequence ID" value="TDG91688.1"/>
    <property type="molecule type" value="Genomic_DNA"/>
</dbReference>
<keyword evidence="5" id="KW-1185">Reference proteome</keyword>
<reference evidence="2 4" key="1">
    <citation type="journal article" date="2017" name="Biosci Microbiota Food Health">
        <title>Genomic characterization reconfirms the taxonomic status of Lactobacillus parakefiri.</title>
        <authorList>
            <person name="Tanizawa Y."/>
            <person name="Kobayashi H."/>
            <person name="Kaminuma E."/>
            <person name="Sakamoto M."/>
            <person name="Ohkuma M."/>
            <person name="Nakamura Y."/>
            <person name="Arita M."/>
            <person name="Tohno M."/>
        </authorList>
    </citation>
    <scope>NUCLEOTIDE SEQUENCE [LARGE SCALE GENOMIC DNA]</scope>
    <source>
        <strain evidence="2 4">JCM 8573</strain>
    </source>
</reference>
<feature type="signal peptide" evidence="1">
    <location>
        <begin position="1"/>
        <end position="27"/>
    </location>
</feature>
<protein>
    <submittedName>
        <fullName evidence="2">Uncharacterized protein</fullName>
    </submittedName>
</protein>
<dbReference type="Proteomes" id="UP000214739">
    <property type="component" value="Unassembled WGS sequence"/>
</dbReference>
<reference evidence="3" key="3">
    <citation type="submission" date="2019-02" db="EMBL/GenBank/DDBJ databases">
        <authorList>
            <person name="Buron G."/>
            <person name="Chaylann A."/>
            <person name="Dolejs I."/>
            <person name="Forster J."/>
            <person name="Miks M.H."/>
        </authorList>
    </citation>
    <scope>NUCLEOTIDE SEQUENCE</scope>
    <source>
        <strain evidence="3">DSM 10551</strain>
    </source>
</reference>
<comment type="caution">
    <text evidence="2">The sequence shown here is derived from an EMBL/GenBank/DDBJ whole genome shotgun (WGS) entry which is preliminary data.</text>
</comment>
<gene>
    <name evidence="3" type="ORF">C5L28_000260</name>
    <name evidence="2" type="ORF">LPKJCM_01170</name>
</gene>
<evidence type="ECO:0000313" key="5">
    <source>
        <dbReference type="Proteomes" id="UP000294668"/>
    </source>
</evidence>
<sequence>MKTKTIIATALLTVGFGLGASSATANASSWHKGTPSALRGKWKTKAHYFYDGTGGDYRTYITKHSIISEIHGLNGGTSDQGNPLVQHCSYKYMGHHLYKFKGISLGTVPSTCLIKWKSHNHIIIKPWSFKKSFVSYYRY</sequence>
<dbReference type="RefSeq" id="WP_057962148.1">
    <property type="nucleotide sequence ID" value="NZ_BAAAXO010000003.1"/>
</dbReference>
<dbReference type="OrthoDB" id="2292913at2"/>
<dbReference type="EMBL" id="BDGB01000054">
    <property type="protein sequence ID" value="GAW72062.1"/>
    <property type="molecule type" value="Genomic_DNA"/>
</dbReference>
<evidence type="ECO:0000313" key="2">
    <source>
        <dbReference type="EMBL" id="GAW72062.1"/>
    </source>
</evidence>
<evidence type="ECO:0000313" key="4">
    <source>
        <dbReference type="Proteomes" id="UP000214739"/>
    </source>
</evidence>
<feature type="chain" id="PRO_5044569645" evidence="1">
    <location>
        <begin position="28"/>
        <end position="139"/>
    </location>
</feature>
<evidence type="ECO:0000256" key="1">
    <source>
        <dbReference type="SAM" id="SignalP"/>
    </source>
</evidence>